<organism evidence="2">
    <name type="scientific">Tanacetum cinerariifolium</name>
    <name type="common">Dalmatian daisy</name>
    <name type="synonym">Chrysanthemum cinerariifolium</name>
    <dbReference type="NCBI Taxonomy" id="118510"/>
    <lineage>
        <taxon>Eukaryota</taxon>
        <taxon>Viridiplantae</taxon>
        <taxon>Streptophyta</taxon>
        <taxon>Embryophyta</taxon>
        <taxon>Tracheophyta</taxon>
        <taxon>Spermatophyta</taxon>
        <taxon>Magnoliopsida</taxon>
        <taxon>eudicotyledons</taxon>
        <taxon>Gunneridae</taxon>
        <taxon>Pentapetalae</taxon>
        <taxon>asterids</taxon>
        <taxon>campanulids</taxon>
        <taxon>Asterales</taxon>
        <taxon>Asteraceae</taxon>
        <taxon>Asteroideae</taxon>
        <taxon>Anthemideae</taxon>
        <taxon>Anthemidinae</taxon>
        <taxon>Tanacetum</taxon>
    </lineage>
</organism>
<dbReference type="PANTHER" id="PTHR36617">
    <property type="entry name" value="PROTEIN, PUTATIVE-RELATED"/>
    <property type="match status" value="1"/>
</dbReference>
<reference evidence="2" key="1">
    <citation type="journal article" date="2019" name="Sci. Rep.">
        <title>Draft genome of Tanacetum cinerariifolium, the natural source of mosquito coil.</title>
        <authorList>
            <person name="Yamashiro T."/>
            <person name="Shiraishi A."/>
            <person name="Satake H."/>
            <person name="Nakayama K."/>
        </authorList>
    </citation>
    <scope>NUCLEOTIDE SEQUENCE</scope>
</reference>
<keyword evidence="2" id="KW-0548">Nucleotidyltransferase</keyword>
<dbReference type="Pfam" id="PF13966">
    <property type="entry name" value="zf-RVT"/>
    <property type="match status" value="1"/>
</dbReference>
<accession>A0A699K196</accession>
<dbReference type="AlphaFoldDB" id="A0A699K196"/>
<name>A0A699K196_TANCI</name>
<dbReference type="PANTHER" id="PTHR36617:SF16">
    <property type="entry name" value="OS04G0516500 PROTEIN"/>
    <property type="match status" value="1"/>
</dbReference>
<proteinExistence type="predicted"/>
<gene>
    <name evidence="2" type="ORF">Tci_637041</name>
</gene>
<keyword evidence="2" id="KW-0808">Transferase</keyword>
<dbReference type="EMBL" id="BKCJ010462068">
    <property type="protein sequence ID" value="GFA65069.1"/>
    <property type="molecule type" value="Genomic_DNA"/>
</dbReference>
<protein>
    <submittedName>
        <fullName evidence="2">RNA-directed DNA polymerase, eukaryota</fullName>
    </submittedName>
</protein>
<sequence length="294" mass="34588">MHEKEIIPLSFLRKQVCNGMSTKFWHDVWIGDSSLKTKFPRIFLLSSNQDCVVRDCWNNGWVFSWSRPILRGTLLQQLNVISSTLDSVSLSDSEDIWNWSIGSPSFSVKCAREHVDNCYLPDGGSETIWNRFLPKKINIFIWRALRDRLPTRWNLSRKWIDLDTLSCPIYDSSIETSNHTLWFCSLATSIWHKVFAWLDIDTPCHAHIQDIYFWISNMRVPAPKKSILEVICGVSLWALWKFRNELIFGSSPPKRCFLFDSIVENSYRWYSTRNKLSSISWNNWMQNPLMYSTL</sequence>
<keyword evidence="2" id="KW-0695">RNA-directed DNA polymerase</keyword>
<feature type="domain" description="Reverse transcriptase zinc-binding" evidence="1">
    <location>
        <begin position="125"/>
        <end position="191"/>
    </location>
</feature>
<comment type="caution">
    <text evidence="2">The sequence shown here is derived from an EMBL/GenBank/DDBJ whole genome shotgun (WGS) entry which is preliminary data.</text>
</comment>
<evidence type="ECO:0000259" key="1">
    <source>
        <dbReference type="Pfam" id="PF13966"/>
    </source>
</evidence>
<evidence type="ECO:0000313" key="2">
    <source>
        <dbReference type="EMBL" id="GFA65069.1"/>
    </source>
</evidence>
<dbReference type="InterPro" id="IPR026960">
    <property type="entry name" value="RVT-Znf"/>
</dbReference>
<dbReference type="GO" id="GO:0003964">
    <property type="term" value="F:RNA-directed DNA polymerase activity"/>
    <property type="evidence" value="ECO:0007669"/>
    <property type="project" value="UniProtKB-KW"/>
</dbReference>